<keyword evidence="2" id="KW-0677">Repeat</keyword>
<dbReference type="GO" id="GO:0003729">
    <property type="term" value="F:mRNA binding"/>
    <property type="evidence" value="ECO:0007669"/>
    <property type="project" value="TreeGrafter"/>
</dbReference>
<dbReference type="GO" id="GO:0042134">
    <property type="term" value="F:rRNA primary transcript binding"/>
    <property type="evidence" value="ECO:0007669"/>
    <property type="project" value="TreeGrafter"/>
</dbReference>
<feature type="domain" description="PROP1-like PPR" evidence="4">
    <location>
        <begin position="45"/>
        <end position="185"/>
    </location>
</feature>
<name>A0A835GXS8_9MAGN</name>
<dbReference type="GO" id="GO:0045727">
    <property type="term" value="P:positive regulation of translation"/>
    <property type="evidence" value="ECO:0007669"/>
    <property type="project" value="TreeGrafter"/>
</dbReference>
<dbReference type="Proteomes" id="UP000631114">
    <property type="component" value="Unassembled WGS sequence"/>
</dbReference>
<reference evidence="5 6" key="1">
    <citation type="submission" date="2020-10" db="EMBL/GenBank/DDBJ databases">
        <title>The Coptis chinensis genome and diversification of protoberbering-type alkaloids.</title>
        <authorList>
            <person name="Wang B."/>
            <person name="Shu S."/>
            <person name="Song C."/>
            <person name="Liu Y."/>
        </authorList>
    </citation>
    <scope>NUCLEOTIDE SEQUENCE [LARGE SCALE GENOMIC DNA]</scope>
    <source>
        <strain evidence="5">HL-2020</strain>
        <tissue evidence="5">Leaf</tissue>
    </source>
</reference>
<dbReference type="PROSITE" id="PS51375">
    <property type="entry name" value="PPR"/>
    <property type="match status" value="4"/>
</dbReference>
<accession>A0A835GXS8</accession>
<dbReference type="Pfam" id="PF17177">
    <property type="entry name" value="PPR_long"/>
    <property type="match status" value="1"/>
</dbReference>
<feature type="repeat" description="PPR" evidence="3">
    <location>
        <begin position="132"/>
        <end position="166"/>
    </location>
</feature>
<proteinExistence type="inferred from homology"/>
<dbReference type="PANTHER" id="PTHR47447:SF12">
    <property type="entry name" value="PENTATRICOPEPTIDE REPEAT-CONTAINING PROTEIN ATP4 HOMOLOG, CHLOROPLASTIC"/>
    <property type="match status" value="1"/>
</dbReference>
<evidence type="ECO:0000259" key="4">
    <source>
        <dbReference type="Pfam" id="PF17177"/>
    </source>
</evidence>
<sequence>MIGLGRRNGGSKSVYREMIKNVLEPSSSTHAALLRAYCRPRYGEDALHVYREMKEKGVELNVVLYNSMLAMCADIGYVNESVEIYNDMKKSETSKPDSWTLSSLIAMYLCSGKVVEAEKVLEEVLESGFEPNIYVLTSLIQCYGKANRTDDVVKTFNRLQELRITADDRFCGCLLNVMTQISKEDLGKLIICIGKANTKLENVVTLLVKEETVAEIFKDKANELFGAISKDVRKAHCNCLIDLCVNLNLLERACDLLDLGLTLGIYTAIQSKSPTQRFLQLKSLSLGAALTALHVWMSDLSKSLGSGEELPPLLGINTGHGKHWTKIWLVFLNPT</sequence>
<dbReference type="GO" id="GO:0009570">
    <property type="term" value="C:chloroplast stroma"/>
    <property type="evidence" value="ECO:0007669"/>
    <property type="project" value="TreeGrafter"/>
</dbReference>
<protein>
    <recommendedName>
        <fullName evidence="4">PROP1-like PPR domain-containing protein</fullName>
    </recommendedName>
</protein>
<organism evidence="5 6">
    <name type="scientific">Coptis chinensis</name>
    <dbReference type="NCBI Taxonomy" id="261450"/>
    <lineage>
        <taxon>Eukaryota</taxon>
        <taxon>Viridiplantae</taxon>
        <taxon>Streptophyta</taxon>
        <taxon>Embryophyta</taxon>
        <taxon>Tracheophyta</taxon>
        <taxon>Spermatophyta</taxon>
        <taxon>Magnoliopsida</taxon>
        <taxon>Ranunculales</taxon>
        <taxon>Ranunculaceae</taxon>
        <taxon>Coptidoideae</taxon>
        <taxon>Coptis</taxon>
    </lineage>
</organism>
<evidence type="ECO:0000256" key="2">
    <source>
        <dbReference type="ARBA" id="ARBA00022737"/>
    </source>
</evidence>
<dbReference type="Pfam" id="PF01535">
    <property type="entry name" value="PPR"/>
    <property type="match status" value="1"/>
</dbReference>
<feature type="repeat" description="PPR" evidence="3">
    <location>
        <begin position="26"/>
        <end position="60"/>
    </location>
</feature>
<comment type="similarity">
    <text evidence="1">Belongs to the PPR family. P subfamily.</text>
</comment>
<gene>
    <name evidence="5" type="ORF">IFM89_010506</name>
</gene>
<feature type="repeat" description="PPR" evidence="3">
    <location>
        <begin position="61"/>
        <end position="95"/>
    </location>
</feature>
<dbReference type="InterPro" id="IPR011990">
    <property type="entry name" value="TPR-like_helical_dom_sf"/>
</dbReference>
<dbReference type="OrthoDB" id="185373at2759"/>
<evidence type="ECO:0000256" key="3">
    <source>
        <dbReference type="PROSITE-ProRule" id="PRU00708"/>
    </source>
</evidence>
<keyword evidence="6" id="KW-1185">Reference proteome</keyword>
<dbReference type="AlphaFoldDB" id="A0A835GXS8"/>
<dbReference type="NCBIfam" id="TIGR00756">
    <property type="entry name" value="PPR"/>
    <property type="match status" value="4"/>
</dbReference>
<dbReference type="EMBL" id="JADFTS010000009">
    <property type="protein sequence ID" value="KAF9588480.1"/>
    <property type="molecule type" value="Genomic_DNA"/>
</dbReference>
<feature type="repeat" description="PPR" evidence="3">
    <location>
        <begin position="97"/>
        <end position="131"/>
    </location>
</feature>
<evidence type="ECO:0000313" key="6">
    <source>
        <dbReference type="Proteomes" id="UP000631114"/>
    </source>
</evidence>
<dbReference type="Gene3D" id="1.25.40.10">
    <property type="entry name" value="Tetratricopeptide repeat domain"/>
    <property type="match status" value="1"/>
</dbReference>
<evidence type="ECO:0000256" key="1">
    <source>
        <dbReference type="ARBA" id="ARBA00007626"/>
    </source>
</evidence>
<dbReference type="PANTHER" id="PTHR47447">
    <property type="entry name" value="OS03G0856100 PROTEIN"/>
    <property type="match status" value="1"/>
</dbReference>
<comment type="caution">
    <text evidence="5">The sequence shown here is derived from an EMBL/GenBank/DDBJ whole genome shotgun (WGS) entry which is preliminary data.</text>
</comment>
<dbReference type="InterPro" id="IPR033443">
    <property type="entry name" value="PROP1-like_PPR_dom"/>
</dbReference>
<dbReference type="InterPro" id="IPR002885">
    <property type="entry name" value="PPR_rpt"/>
</dbReference>
<evidence type="ECO:0000313" key="5">
    <source>
        <dbReference type="EMBL" id="KAF9588480.1"/>
    </source>
</evidence>